<dbReference type="EMBL" id="BDEQ01000001">
    <property type="protein sequence ID" value="GAT95528.1"/>
    <property type="molecule type" value="Genomic_DNA"/>
</dbReference>
<feature type="domain" description="UBA" evidence="2">
    <location>
        <begin position="116"/>
        <end position="157"/>
    </location>
</feature>
<protein>
    <submittedName>
        <fullName evidence="3">Uba ts-n domain-containing protein</fullName>
    </submittedName>
</protein>
<gene>
    <name evidence="3" type="ORF">CL6EHI_005860</name>
</gene>
<dbReference type="PROSITE" id="PS50030">
    <property type="entry name" value="UBA"/>
    <property type="match status" value="1"/>
</dbReference>
<dbReference type="AlphaFoldDB" id="A0A5K1V4W0"/>
<reference evidence="3 4" key="1">
    <citation type="submission" date="2016-05" db="EMBL/GenBank/DDBJ databases">
        <title>First whole genome sequencing of Entamoeba histolytica HM1:IMSS-clone-6.</title>
        <authorList>
            <person name="Mukherjee Avik.K."/>
            <person name="Izumyama S."/>
            <person name="Nakada-Tsukui K."/>
            <person name="Nozaki T."/>
        </authorList>
    </citation>
    <scope>NUCLEOTIDE SEQUENCE [LARGE SCALE GENOMIC DNA]</scope>
    <source>
        <strain evidence="3 4">HM1:IMSS clone 6</strain>
    </source>
</reference>
<sequence length="265" mass="30350">MSDSQTIEILVNRLENEKTTINVPSILTLNELKRLICNSQKDRDNTEFTIFQKGEPLEKEQVELQNGEEIVVVYVSKYQNKDINLFEKTDMTIDDSDKEEQPLTEEEMMQVFNHLTQQQKDDILILSDIGFDQQVAVVAYCMCAGNKEVAVNMLLTGEIAIDMRIITQFMCKKFPNAVREVRPALLNRRRNITTNNEHALGVEDLLFRALLNGGRLEDILNGFRIIGDLGEENGDENNEENGDENNDENSEEENRDDGNSENMEL</sequence>
<proteinExistence type="predicted"/>
<accession>A0A5K1V4W0</accession>
<feature type="compositionally biased region" description="Acidic residues" evidence="1">
    <location>
        <begin position="230"/>
        <end position="255"/>
    </location>
</feature>
<comment type="caution">
    <text evidence="3">The sequence shown here is derived from an EMBL/GenBank/DDBJ whole genome shotgun (WGS) entry which is preliminary data.</text>
</comment>
<dbReference type="Proteomes" id="UP000078387">
    <property type="component" value="Unassembled WGS sequence"/>
</dbReference>
<evidence type="ECO:0000313" key="3">
    <source>
        <dbReference type="EMBL" id="GAT95528.1"/>
    </source>
</evidence>
<dbReference type="Gene3D" id="1.10.8.10">
    <property type="entry name" value="DNA helicase RuvA subunit, C-terminal domain"/>
    <property type="match status" value="1"/>
</dbReference>
<dbReference type="VEuPathDB" id="AmoebaDB:EHI8A_115590"/>
<organism evidence="3 4">
    <name type="scientific">Entamoeba histolytica</name>
    <dbReference type="NCBI Taxonomy" id="5759"/>
    <lineage>
        <taxon>Eukaryota</taxon>
        <taxon>Amoebozoa</taxon>
        <taxon>Evosea</taxon>
        <taxon>Archamoebae</taxon>
        <taxon>Mastigamoebida</taxon>
        <taxon>Entamoebidae</taxon>
        <taxon>Entamoeba</taxon>
    </lineage>
</organism>
<name>A0A5K1V4W0_ENTHI</name>
<dbReference type="VEuPathDB" id="AmoebaDB:KM1_187670"/>
<feature type="region of interest" description="Disordered" evidence="1">
    <location>
        <begin position="230"/>
        <end position="265"/>
    </location>
</feature>
<evidence type="ECO:0000256" key="1">
    <source>
        <dbReference type="SAM" id="MobiDB-lite"/>
    </source>
</evidence>
<dbReference type="OMA" id="ERDNTEF"/>
<dbReference type="SUPFAM" id="SSF46934">
    <property type="entry name" value="UBA-like"/>
    <property type="match status" value="1"/>
</dbReference>
<dbReference type="VEuPathDB" id="AmoebaDB:EHI_005860"/>
<dbReference type="VEuPathDB" id="AmoebaDB:EHI5A_140830"/>
<evidence type="ECO:0000259" key="2">
    <source>
        <dbReference type="PROSITE" id="PS50030"/>
    </source>
</evidence>
<dbReference type="VEuPathDB" id="AmoebaDB:EHI7A_109340"/>
<dbReference type="InterPro" id="IPR015940">
    <property type="entry name" value="UBA"/>
</dbReference>
<evidence type="ECO:0000313" key="4">
    <source>
        <dbReference type="Proteomes" id="UP000078387"/>
    </source>
</evidence>
<dbReference type="InterPro" id="IPR009060">
    <property type="entry name" value="UBA-like_sf"/>
</dbReference>